<dbReference type="AlphaFoldDB" id="A0A2S1LYF8"/>
<keyword evidence="2" id="KW-0436">Ligase</keyword>
<feature type="coiled-coil region" evidence="1">
    <location>
        <begin position="41"/>
        <end position="68"/>
    </location>
</feature>
<dbReference type="InterPro" id="IPR007953">
    <property type="entry name" value="Holin-like_BlyB"/>
</dbReference>
<keyword evidence="1" id="KW-0175">Coiled coil</keyword>
<dbReference type="GO" id="GO:0016874">
    <property type="term" value="F:ligase activity"/>
    <property type="evidence" value="ECO:0007669"/>
    <property type="project" value="UniProtKB-KW"/>
</dbReference>
<name>A0A2S1LYF8_9SPIR</name>
<keyword evidence="2" id="KW-0614">Plasmid</keyword>
<dbReference type="EMBL" id="CP025789">
    <property type="protein sequence ID" value="AWG43414.1"/>
    <property type="molecule type" value="Genomic_DNA"/>
</dbReference>
<sequence>MTLSKDNLEAGLASISTLFDIFSKFEDKFSEKSHKGFTILYEFYEHFVEIYTQNMERLENKLTHEILEDLTPLNTKINALISAVNAGAGNMRLNEDLKLKCAEA</sequence>
<evidence type="ECO:0000313" key="3">
    <source>
        <dbReference type="EMBL" id="AWG43414.1"/>
    </source>
</evidence>
<dbReference type="Proteomes" id="UP000244655">
    <property type="component" value="Plasmid pl20"/>
</dbReference>
<gene>
    <name evidence="2" type="ORF">CR532_04920</name>
    <name evidence="3" type="ORF">CR532_05310</name>
</gene>
<dbReference type="EMBL" id="CP025787">
    <property type="protein sequence ID" value="AWG43343.1"/>
    <property type="molecule type" value="Genomic_DNA"/>
</dbReference>
<keyword evidence="4" id="KW-1185">Reference proteome</keyword>
<dbReference type="RefSeq" id="WP_108729739.1">
    <property type="nucleotide sequence ID" value="NZ_CP025787.1"/>
</dbReference>
<dbReference type="Pfam" id="PF05289">
    <property type="entry name" value="BLYB"/>
    <property type="match status" value="1"/>
</dbReference>
<protein>
    <submittedName>
        <fullName evidence="2">Biotin--acetyl-CoA-carboxylase ligase</fullName>
    </submittedName>
</protein>
<evidence type="ECO:0000313" key="2">
    <source>
        <dbReference type="EMBL" id="AWG43343.1"/>
    </source>
</evidence>
<organism evidence="2 4">
    <name type="scientific">Candidatus Borreliella tachyglossi</name>
    <dbReference type="NCBI Taxonomy" id="1964448"/>
    <lineage>
        <taxon>Bacteria</taxon>
        <taxon>Pseudomonadati</taxon>
        <taxon>Spirochaetota</taxon>
        <taxon>Spirochaetia</taxon>
        <taxon>Spirochaetales</taxon>
        <taxon>Borreliaceae</taxon>
        <taxon>Borreliella</taxon>
    </lineage>
</organism>
<dbReference type="Proteomes" id="UP000244655">
    <property type="component" value="Plasmid pl29"/>
</dbReference>
<accession>A0A2S1LYF8</accession>
<dbReference type="OrthoDB" id="352350at2"/>
<proteinExistence type="predicted"/>
<geneLocation type="plasmid" evidence="3 4">
    <name>pl20</name>
</geneLocation>
<reference evidence="2 4" key="1">
    <citation type="submission" date="2018-01" db="EMBL/GenBank/DDBJ databases">
        <title>Genome sequence of Borrelia tachyglossi.</title>
        <authorList>
            <person name="Gofton A.W."/>
        </authorList>
    </citation>
    <scope>NUCLEOTIDE SEQUENCE [LARGE SCALE GENOMIC DNA]</scope>
    <source>
        <strain evidence="2 4">Bc-F10-1268</strain>
        <plasmid evidence="3 4">pl20</plasmid>
        <plasmid evidence="2 4">pl29</plasmid>
    </source>
</reference>
<geneLocation type="plasmid" evidence="2 4">
    <name>pl29</name>
</geneLocation>
<evidence type="ECO:0000256" key="1">
    <source>
        <dbReference type="SAM" id="Coils"/>
    </source>
</evidence>
<evidence type="ECO:0000313" key="4">
    <source>
        <dbReference type="Proteomes" id="UP000244655"/>
    </source>
</evidence>